<dbReference type="OMA" id="ISRYCYW"/>
<dbReference type="InterPro" id="IPR029058">
    <property type="entry name" value="AB_hydrolase_fold"/>
</dbReference>
<evidence type="ECO:0000313" key="4">
    <source>
        <dbReference type="EMBL" id="CCK71993.1"/>
    </source>
</evidence>
<dbReference type="AlphaFoldDB" id="J7RQE7"/>
<feature type="domain" description="AB hydrolase-1" evidence="3">
    <location>
        <begin position="322"/>
        <end position="445"/>
    </location>
</feature>
<dbReference type="STRING" id="1071383.J7RQE7"/>
<dbReference type="GO" id="GO:0005783">
    <property type="term" value="C:endoplasmic reticulum"/>
    <property type="evidence" value="ECO:0007669"/>
    <property type="project" value="TreeGrafter"/>
</dbReference>
<keyword evidence="2" id="KW-1133">Transmembrane helix</keyword>
<keyword evidence="2" id="KW-0812">Transmembrane</keyword>
<keyword evidence="2" id="KW-0472">Membrane</keyword>
<dbReference type="InterPro" id="IPR019431">
    <property type="entry name" value="DUF2417"/>
</dbReference>
<sequence length="609" mass="69883">MESNIGESNFNSSITPEDADIHLAATPPEESAGRSEFGAEEGEEGEENTPLINKPKTSHPVKSHRNIGDRTASYGGVVGPGDDRNTGDSEAHGGDEPRFQTHKDYSIFQHNWRWTMNVILFINTLFLVFVFICYFFLNFGFGTGRNESFDKLLFISVALIGNCFNLWFNDIWLISSWDYFMDMVLTGLPLTNLALFMLTSYTRTRLNFSTVMMFLWLALTFGLSLYQSYKLQEYIKQLAPETVQNKHTLKEWIKIAFRNVVKILCCGLLFLMTLNSFLFMIDTHNVANFKDDDSQFVYADSQHSKTLHIKCSGLENHDKTKPIVLYEHGGEDTSYLSGRWIQELYHLGKIESYCVYDRFGYGLSDSTSAPWSLKASAEALRYALVDEMKLEGPFVVVGYDYGGLVGRVFVSQNRDICSGLMLVESWHEELLLKKYFKRLFPGDGDDNGHDGNNDGNSDDKVSFRVPEREIHKRNGLKVWWNGLWSSIGLNLHYSWMVRHRGSRDRILGRDMQHQGKFLRTKFLEVLTSSLLSYKDILETNPKLRNVKLSVVSSKEMVRKSSIWGDWQRKLTKLSGNTKEWKIVDGEHNFYQNGVGKELAQDVLLRLLNE</sequence>
<dbReference type="InterPro" id="IPR052370">
    <property type="entry name" value="Meta-cleavage_hydrolase"/>
</dbReference>
<dbReference type="InterPro" id="IPR000073">
    <property type="entry name" value="AB_hydrolase_1"/>
</dbReference>
<evidence type="ECO:0000259" key="3">
    <source>
        <dbReference type="Pfam" id="PF00561"/>
    </source>
</evidence>
<name>J7RQE7_HUIN7</name>
<feature type="compositionally biased region" description="Basic residues" evidence="1">
    <location>
        <begin position="56"/>
        <end position="65"/>
    </location>
</feature>
<dbReference type="HOGENOM" id="CLU_028296_0_0_1"/>
<reference evidence="5" key="2">
    <citation type="submission" date="2012-08" db="EMBL/GenBank/DDBJ databases">
        <title>Genome sequence of Kazachstania naganishii.</title>
        <authorList>
            <person name="Gordon J.L."/>
            <person name="Armisen D."/>
            <person name="Proux-Wera E."/>
            <person name="OhEigeartaigh S.S."/>
            <person name="Byrne K.P."/>
            <person name="Wolfe K.H."/>
        </authorList>
    </citation>
    <scope>NUCLEOTIDE SEQUENCE [LARGE SCALE GENOMIC DNA]</scope>
    <source>
        <strain evidence="5">ATCC MYA-139 / BCRC 22969 / CBS 8797 / CCRC 22969 / KCTC 17520 / NBRC 10181 / NCYC 3082</strain>
    </source>
</reference>
<gene>
    <name evidence="4" type="primary">KNAG0I02080</name>
    <name evidence="4" type="ordered locus">KNAG_0I02080</name>
</gene>
<dbReference type="eggNOG" id="ENOG502QQW9">
    <property type="taxonomic scope" value="Eukaryota"/>
</dbReference>
<feature type="transmembrane region" description="Helical" evidence="2">
    <location>
        <begin position="206"/>
        <end position="226"/>
    </location>
</feature>
<keyword evidence="5" id="KW-1185">Reference proteome</keyword>
<dbReference type="RefSeq" id="XP_022466238.1">
    <property type="nucleotide sequence ID" value="XM_022609887.1"/>
</dbReference>
<feature type="compositionally biased region" description="Polar residues" evidence="1">
    <location>
        <begin position="1"/>
        <end position="15"/>
    </location>
</feature>
<evidence type="ECO:0000313" key="5">
    <source>
        <dbReference type="Proteomes" id="UP000006310"/>
    </source>
</evidence>
<feature type="region of interest" description="Disordered" evidence="1">
    <location>
        <begin position="1"/>
        <end position="97"/>
    </location>
</feature>
<reference evidence="4 5" key="1">
    <citation type="journal article" date="2011" name="Proc. Natl. Acad. Sci. U.S.A.">
        <title>Evolutionary erosion of yeast sex chromosomes by mating-type switching accidents.</title>
        <authorList>
            <person name="Gordon J.L."/>
            <person name="Armisen D."/>
            <person name="Proux-Wera E."/>
            <person name="Oheigeartaigh S.S."/>
            <person name="Byrne K.P."/>
            <person name="Wolfe K.H."/>
        </authorList>
    </citation>
    <scope>NUCLEOTIDE SEQUENCE [LARGE SCALE GENOMIC DNA]</scope>
    <source>
        <strain evidence="5">ATCC MYA-139 / BCRC 22969 / CBS 8797 / CCRC 22969 / KCTC 17520 / NBRC 10181 / NCYC 3082</strain>
    </source>
</reference>
<feature type="compositionally biased region" description="Basic and acidic residues" evidence="1">
    <location>
        <begin position="81"/>
        <end position="97"/>
    </location>
</feature>
<dbReference type="PANTHER" id="PTHR43139">
    <property type="entry name" value="SI:DKEY-122A22.2"/>
    <property type="match status" value="1"/>
</dbReference>
<dbReference type="SUPFAM" id="SSF53474">
    <property type="entry name" value="alpha/beta-Hydrolases"/>
    <property type="match status" value="1"/>
</dbReference>
<protein>
    <recommendedName>
        <fullName evidence="3">AB hydrolase-1 domain-containing protein</fullName>
    </recommendedName>
</protein>
<feature type="transmembrane region" description="Helical" evidence="2">
    <location>
        <begin position="149"/>
        <end position="168"/>
    </location>
</feature>
<organism evidence="4 5">
    <name type="scientific">Huiozyma naganishii (strain ATCC MYA-139 / BCRC 22969 / CBS 8797 / KCTC 17520 / NBRC 10181 / NCYC 3082 / Yp74L-3)</name>
    <name type="common">Yeast</name>
    <name type="synonym">Kazachstania naganishii</name>
    <dbReference type="NCBI Taxonomy" id="1071383"/>
    <lineage>
        <taxon>Eukaryota</taxon>
        <taxon>Fungi</taxon>
        <taxon>Dikarya</taxon>
        <taxon>Ascomycota</taxon>
        <taxon>Saccharomycotina</taxon>
        <taxon>Saccharomycetes</taxon>
        <taxon>Saccharomycetales</taxon>
        <taxon>Saccharomycetaceae</taxon>
        <taxon>Huiozyma</taxon>
    </lineage>
</organism>
<feature type="compositionally biased region" description="Acidic residues" evidence="1">
    <location>
        <begin position="38"/>
        <end position="47"/>
    </location>
</feature>
<dbReference type="EMBL" id="HE978322">
    <property type="protein sequence ID" value="CCK71993.1"/>
    <property type="molecule type" value="Genomic_DNA"/>
</dbReference>
<accession>J7RQE7</accession>
<dbReference type="GeneID" id="34527736"/>
<evidence type="ECO:0000256" key="1">
    <source>
        <dbReference type="SAM" id="MobiDB-lite"/>
    </source>
</evidence>
<dbReference type="OrthoDB" id="164921at2759"/>
<dbReference type="Pfam" id="PF00561">
    <property type="entry name" value="Abhydrolase_1"/>
    <property type="match status" value="1"/>
</dbReference>
<proteinExistence type="predicted"/>
<dbReference type="Proteomes" id="UP000006310">
    <property type="component" value="Chromosome 9"/>
</dbReference>
<dbReference type="Gene3D" id="3.40.50.1820">
    <property type="entry name" value="alpha/beta hydrolase"/>
    <property type="match status" value="1"/>
</dbReference>
<feature type="transmembrane region" description="Helical" evidence="2">
    <location>
        <begin position="260"/>
        <end position="281"/>
    </location>
</feature>
<dbReference type="KEGG" id="kng:KNAG_0I02080"/>
<feature type="transmembrane region" description="Helical" evidence="2">
    <location>
        <begin position="118"/>
        <end position="137"/>
    </location>
</feature>
<dbReference type="PANTHER" id="PTHR43139:SF52">
    <property type="entry name" value="SI:DKEY-122A22.2"/>
    <property type="match status" value="1"/>
</dbReference>
<evidence type="ECO:0000256" key="2">
    <source>
        <dbReference type="SAM" id="Phobius"/>
    </source>
</evidence>
<dbReference type="Pfam" id="PF10329">
    <property type="entry name" value="DUF2417"/>
    <property type="match status" value="1"/>
</dbReference>